<sequence length="415" mass="45781">MSAFFRSLAAFVFALLLLGQPAQADSWLPPETRTTESANGAFRFTVEPTPIRSSLDYFSQELEAEQAGEEVDRPAPIGVLERRGDDGVWEPVWMRRLVNAVSPVTAIVADDGRFVVTFDNWYSTGFGENVIVIYGADGTLVRAMPLMALLPEDYIDALPRSVSSLSWKRDDRFDGSHLVVDIVIPGPDSREQNAASVPFRIALTDGSIAFPPEAQWQNALEKARAVNEARRRAKEARLAYLREPLTAPEGCEKRAWNAYLREAHLRLTPEDIYEASASVNIIDPPDHPRHEKAVGWLTEHLLDDFGTANELAAVSPCQNGVLAAAIEQAMQSAEPGSLPNTILYVASDRAEFERISDLLAPSGSKAVWLDPDGAIPQRPDRVPGSPEEQAAREEWERRILSDAQDILEEVDAAVN</sequence>
<feature type="signal peptide" evidence="2">
    <location>
        <begin position="1"/>
        <end position="24"/>
    </location>
</feature>
<evidence type="ECO:0000313" key="3">
    <source>
        <dbReference type="EMBL" id="MBV7258778.1"/>
    </source>
</evidence>
<gene>
    <name evidence="3" type="ORF">KCG46_04200</name>
</gene>
<protein>
    <submittedName>
        <fullName evidence="3">Uncharacterized protein</fullName>
    </submittedName>
</protein>
<dbReference type="AlphaFoldDB" id="A0A9X1F3F5"/>
<reference evidence="3" key="1">
    <citation type="submission" date="2021-04" db="EMBL/GenBank/DDBJ databases">
        <authorList>
            <person name="Pira H."/>
            <person name="Risdian C."/>
            <person name="Wink J."/>
        </authorList>
    </citation>
    <scope>NUCLEOTIDE SEQUENCE</scope>
    <source>
        <strain evidence="3">WH158</strain>
    </source>
</reference>
<dbReference type="RefSeq" id="WP_218404058.1">
    <property type="nucleotide sequence ID" value="NZ_JAGSPC010000001.1"/>
</dbReference>
<name>A0A9X1F3F5_9SPHN</name>
<feature type="chain" id="PRO_5040873528" evidence="2">
    <location>
        <begin position="25"/>
        <end position="415"/>
    </location>
</feature>
<dbReference type="EMBL" id="JAGSPC010000001">
    <property type="protein sequence ID" value="MBV7258778.1"/>
    <property type="molecule type" value="Genomic_DNA"/>
</dbReference>
<dbReference type="Proteomes" id="UP001138681">
    <property type="component" value="Unassembled WGS sequence"/>
</dbReference>
<organism evidence="3 4">
    <name type="scientific">Erythrobacter crassostreae</name>
    <dbReference type="NCBI Taxonomy" id="2828328"/>
    <lineage>
        <taxon>Bacteria</taxon>
        <taxon>Pseudomonadati</taxon>
        <taxon>Pseudomonadota</taxon>
        <taxon>Alphaproteobacteria</taxon>
        <taxon>Sphingomonadales</taxon>
        <taxon>Erythrobacteraceae</taxon>
        <taxon>Erythrobacter/Porphyrobacter group</taxon>
        <taxon>Erythrobacter</taxon>
    </lineage>
</organism>
<keyword evidence="2" id="KW-0732">Signal</keyword>
<accession>A0A9X1F3F5</accession>
<keyword evidence="4" id="KW-1185">Reference proteome</keyword>
<evidence type="ECO:0000313" key="4">
    <source>
        <dbReference type="Proteomes" id="UP001138681"/>
    </source>
</evidence>
<comment type="caution">
    <text evidence="3">The sequence shown here is derived from an EMBL/GenBank/DDBJ whole genome shotgun (WGS) entry which is preliminary data.</text>
</comment>
<feature type="region of interest" description="Disordered" evidence="1">
    <location>
        <begin position="370"/>
        <end position="394"/>
    </location>
</feature>
<proteinExistence type="predicted"/>
<evidence type="ECO:0000256" key="2">
    <source>
        <dbReference type="SAM" id="SignalP"/>
    </source>
</evidence>
<evidence type="ECO:0000256" key="1">
    <source>
        <dbReference type="SAM" id="MobiDB-lite"/>
    </source>
</evidence>